<dbReference type="SUPFAM" id="SSF50156">
    <property type="entry name" value="PDZ domain-like"/>
    <property type="match status" value="1"/>
</dbReference>
<name>A0AAV0UYF4_9STRA</name>
<dbReference type="InterPro" id="IPR036034">
    <property type="entry name" value="PDZ_sf"/>
</dbReference>
<dbReference type="EMBL" id="CANTFM010001566">
    <property type="protein sequence ID" value="CAI5741253.1"/>
    <property type="molecule type" value="Genomic_DNA"/>
</dbReference>
<feature type="compositionally biased region" description="Basic and acidic residues" evidence="1">
    <location>
        <begin position="489"/>
        <end position="498"/>
    </location>
</feature>
<feature type="compositionally biased region" description="Polar residues" evidence="1">
    <location>
        <begin position="463"/>
        <end position="478"/>
    </location>
</feature>
<feature type="compositionally biased region" description="Basic and acidic residues" evidence="1">
    <location>
        <begin position="53"/>
        <end position="79"/>
    </location>
</feature>
<dbReference type="Proteomes" id="UP001162029">
    <property type="component" value="Unassembled WGS sequence"/>
</dbReference>
<feature type="region of interest" description="Disordered" evidence="1">
    <location>
        <begin position="53"/>
        <end position="320"/>
    </location>
</feature>
<proteinExistence type="predicted"/>
<accession>A0AAV0UYF4</accession>
<gene>
    <name evidence="3" type="ORF">PDE001_LOCUS7746</name>
</gene>
<feature type="region of interest" description="Disordered" evidence="1">
    <location>
        <begin position="415"/>
        <end position="498"/>
    </location>
</feature>
<sequence>MRQQEQKRELHKLCEQQEREQQQLREQEQSRKREQQREQQIYEQQICERKREQELREQQQRELQQREEQRRQQETESHNRAPYVTLDTSQSSSASPAEGRTPYRNRTLSSSAKFAATASPRPPSSQFELEPDGHYHEHCHGDKEHEHTPPPRSSVMLKDRATARQRDLPENVPSTNYVMSPKVSLARSSANFGGSPSASPNIGSSPKVSSSPLVSPISPVVATETTDETSDLVPPSVLKVADEAPCANSSDEVEKGAIQSPQKSLFENVRGNRSRNSSDERRQHHKSPTAGHEEEPVLSPVSNPTHLSPTEPWDLPEQISPPKIPQAWAIDVDEDVDVGVSLSPSIAIDMEHAVMAKEADFAVEAELADDAELTEGKELLDETEFVDAESAEKDGFAEEVGMLADVEMGIAVEEAESEVAESSMSGSDQNTSPWDLEPESDGQKTHYHSSNASSSHDEALSLSGRSASVDNTAETSKVNFADASDPSDEFSHDPDISRDIDCVESDIMIRDAPKSKMDSANVPKPSKSSLIANLAKYKKKGKTGRGVAKLPALSEDDALTVPLVAPNAVNTTIQVRGRPKPKLTMADTPDSTTFLIKWKESRSIGLQLKEVRFAKGTYPLVTSVCHEPCCELLRHVCVGDVIIEINGRNTSTMGVKKTVNFLKTCTKTTLMKIRHGPAFVNQRVSATV</sequence>
<keyword evidence="4" id="KW-1185">Reference proteome</keyword>
<evidence type="ECO:0000256" key="1">
    <source>
        <dbReference type="SAM" id="MobiDB-lite"/>
    </source>
</evidence>
<evidence type="ECO:0000313" key="3">
    <source>
        <dbReference type="EMBL" id="CAI5741253.1"/>
    </source>
</evidence>
<feature type="compositionally biased region" description="Basic and acidic residues" evidence="1">
    <location>
        <begin position="131"/>
        <end position="149"/>
    </location>
</feature>
<evidence type="ECO:0000259" key="2">
    <source>
        <dbReference type="Pfam" id="PF00595"/>
    </source>
</evidence>
<evidence type="ECO:0000313" key="4">
    <source>
        <dbReference type="Proteomes" id="UP001162029"/>
    </source>
</evidence>
<feature type="compositionally biased region" description="Basic and acidic residues" evidence="1">
    <location>
        <begin position="1"/>
        <end position="37"/>
    </location>
</feature>
<comment type="caution">
    <text evidence="3">The sequence shown here is derived from an EMBL/GenBank/DDBJ whole genome shotgun (WGS) entry which is preliminary data.</text>
</comment>
<feature type="compositionally biased region" description="Polar residues" evidence="1">
    <location>
        <begin position="186"/>
        <end position="203"/>
    </location>
</feature>
<feature type="domain" description="PDZ" evidence="2">
    <location>
        <begin position="600"/>
        <end position="673"/>
    </location>
</feature>
<reference evidence="3" key="1">
    <citation type="submission" date="2022-12" db="EMBL/GenBank/DDBJ databases">
        <authorList>
            <person name="Webb A."/>
        </authorList>
    </citation>
    <scope>NUCLEOTIDE SEQUENCE</scope>
    <source>
        <strain evidence="3">Pd1</strain>
    </source>
</reference>
<dbReference type="Pfam" id="PF00595">
    <property type="entry name" value="PDZ"/>
    <property type="match status" value="1"/>
</dbReference>
<dbReference type="InterPro" id="IPR001478">
    <property type="entry name" value="PDZ"/>
</dbReference>
<feature type="compositionally biased region" description="Basic and acidic residues" evidence="1">
    <location>
        <begin position="157"/>
        <end position="169"/>
    </location>
</feature>
<feature type="compositionally biased region" description="Polar residues" evidence="1">
    <location>
        <begin position="86"/>
        <end position="95"/>
    </location>
</feature>
<feature type="region of interest" description="Disordered" evidence="1">
    <location>
        <begin position="1"/>
        <end position="41"/>
    </location>
</feature>
<protein>
    <recommendedName>
        <fullName evidence="2">PDZ domain-containing protein</fullName>
    </recommendedName>
</protein>
<dbReference type="AlphaFoldDB" id="A0AAV0UYF4"/>
<feature type="compositionally biased region" description="Low complexity" evidence="1">
    <location>
        <begin position="204"/>
        <end position="221"/>
    </location>
</feature>
<organism evidence="3 4">
    <name type="scientific">Peronospora destructor</name>
    <dbReference type="NCBI Taxonomy" id="86335"/>
    <lineage>
        <taxon>Eukaryota</taxon>
        <taxon>Sar</taxon>
        <taxon>Stramenopiles</taxon>
        <taxon>Oomycota</taxon>
        <taxon>Peronosporomycetes</taxon>
        <taxon>Peronosporales</taxon>
        <taxon>Peronosporaceae</taxon>
        <taxon>Peronospora</taxon>
    </lineage>
</organism>
<dbReference type="Gene3D" id="2.30.42.10">
    <property type="match status" value="1"/>
</dbReference>
<feature type="compositionally biased region" description="Polar residues" evidence="1">
    <location>
        <begin position="424"/>
        <end position="433"/>
    </location>
</feature>